<dbReference type="EMBL" id="CM056815">
    <property type="protein sequence ID" value="KAJ8630323.1"/>
    <property type="molecule type" value="Genomic_DNA"/>
</dbReference>
<evidence type="ECO:0000313" key="2">
    <source>
        <dbReference type="Proteomes" id="UP001234297"/>
    </source>
</evidence>
<accession>A0ACC2LAJ6</accession>
<reference evidence="1 2" key="1">
    <citation type="journal article" date="2022" name="Hortic Res">
        <title>A haplotype resolved chromosomal level avocado genome allows analysis of novel avocado genes.</title>
        <authorList>
            <person name="Nath O."/>
            <person name="Fletcher S.J."/>
            <person name="Hayward A."/>
            <person name="Shaw L.M."/>
            <person name="Masouleh A.K."/>
            <person name="Furtado A."/>
            <person name="Henry R.J."/>
            <person name="Mitter N."/>
        </authorList>
    </citation>
    <scope>NUCLEOTIDE SEQUENCE [LARGE SCALE GENOMIC DNA]</scope>
    <source>
        <strain evidence="2">cv. Hass</strain>
    </source>
</reference>
<gene>
    <name evidence="1" type="ORF">MRB53_023646</name>
</gene>
<comment type="caution">
    <text evidence="1">The sequence shown here is derived from an EMBL/GenBank/DDBJ whole genome shotgun (WGS) entry which is preliminary data.</text>
</comment>
<keyword evidence="2" id="KW-1185">Reference proteome</keyword>
<name>A0ACC2LAJ6_PERAE</name>
<proteinExistence type="predicted"/>
<sequence length="81" mass="9294">MDTIFISATLQDDSKEVGVPRAPEKLVRVTNSTCTKQPWRIYVKEQETNAQISSAVSGHAYPRLKLRWKEVHHTFPCLTRP</sequence>
<dbReference type="Proteomes" id="UP001234297">
    <property type="component" value="Chromosome 7"/>
</dbReference>
<evidence type="ECO:0000313" key="1">
    <source>
        <dbReference type="EMBL" id="KAJ8630323.1"/>
    </source>
</evidence>
<organism evidence="1 2">
    <name type="scientific">Persea americana</name>
    <name type="common">Avocado</name>
    <dbReference type="NCBI Taxonomy" id="3435"/>
    <lineage>
        <taxon>Eukaryota</taxon>
        <taxon>Viridiplantae</taxon>
        <taxon>Streptophyta</taxon>
        <taxon>Embryophyta</taxon>
        <taxon>Tracheophyta</taxon>
        <taxon>Spermatophyta</taxon>
        <taxon>Magnoliopsida</taxon>
        <taxon>Magnoliidae</taxon>
        <taxon>Laurales</taxon>
        <taxon>Lauraceae</taxon>
        <taxon>Persea</taxon>
    </lineage>
</organism>
<protein>
    <submittedName>
        <fullName evidence="1">Uncharacterized protein</fullName>
    </submittedName>
</protein>